<gene>
    <name evidence="9" type="ORF">G3A44_01905</name>
</gene>
<evidence type="ECO:0000256" key="3">
    <source>
        <dbReference type="ARBA" id="ARBA00012438"/>
    </source>
</evidence>
<comment type="catalytic activity">
    <reaction evidence="1">
        <text>ATP + protein L-histidine = ADP + protein N-phospho-L-histidine.</text>
        <dbReference type="EC" id="2.7.13.3"/>
    </reaction>
</comment>
<dbReference type="Gene3D" id="3.30.565.10">
    <property type="entry name" value="Histidine kinase-like ATPase, C-terminal domain"/>
    <property type="match status" value="1"/>
</dbReference>
<evidence type="ECO:0000256" key="6">
    <source>
        <dbReference type="ARBA" id="ARBA00022777"/>
    </source>
</evidence>
<sequence>MGRTPASGSRHARWAGWLWPLAAAAGLVLAVLPALWPGAWPAGMGAPGLGAWLWLTVVSVAALAAWAGWQAGRQARREELRRAAADRQALEELAPQWLWRSNADHQLQLWRPPPGAAEGDWTGGPPSPLWLGFETRQAGQGSLEARLRTGTRLQGLRVWRRDAPQQGAWLLAALPQQDEEGRFAGHLGSLQPVGAEELCHADQAWLQALWPAAGLPALGLVAVHAEAAPGQPAGHSWWRIERATPEGQALLGLGPQPASWPGWLEVQDRLPAPLVPVLAELLADAGALVSRQAGDWNVSMLALPAGADQGERRLLLLRPKPTVPADASQDQELAAERDSFVYSISHDLRAPLRVVDGFARILKEDYARYLDRVGNDHLDRVAAAAARMGSMIEALLSLSRLQSQALQRRPVNLSQLATFIMEELQREAPERKVRLDIEPGLTVQGDPTLLRMALENLLGNAWKYSARREVTEISLRREEQDGRPVLVVADNGAGFDMRFADRLFGVFQRLHSPKDFAGTGVGLASVKRIVRRHGGDIWAESAPDEGARFYFTLGEHTG</sequence>
<dbReference type="AlphaFoldDB" id="A0A7C9TI25"/>
<keyword evidence="10" id="KW-1185">Reference proteome</keyword>
<feature type="transmembrane region" description="Helical" evidence="7">
    <location>
        <begin position="51"/>
        <end position="72"/>
    </location>
</feature>
<keyword evidence="7" id="KW-1133">Transmembrane helix</keyword>
<organism evidence="9 10">
    <name type="scientific">Ideonella livida</name>
    <dbReference type="NCBI Taxonomy" id="2707176"/>
    <lineage>
        <taxon>Bacteria</taxon>
        <taxon>Pseudomonadati</taxon>
        <taxon>Pseudomonadota</taxon>
        <taxon>Betaproteobacteria</taxon>
        <taxon>Burkholderiales</taxon>
        <taxon>Sphaerotilaceae</taxon>
        <taxon>Ideonella</taxon>
    </lineage>
</organism>
<keyword evidence="7" id="KW-0472">Membrane</keyword>
<dbReference type="SMART" id="SM00388">
    <property type="entry name" value="HisKA"/>
    <property type="match status" value="1"/>
</dbReference>
<protein>
    <recommendedName>
        <fullName evidence="3">histidine kinase</fullName>
        <ecNumber evidence="3">2.7.13.3</ecNumber>
    </recommendedName>
</protein>
<keyword evidence="4" id="KW-0597">Phosphoprotein</keyword>
<dbReference type="PANTHER" id="PTHR42878:SF15">
    <property type="entry name" value="BACTERIOPHYTOCHROME"/>
    <property type="match status" value="1"/>
</dbReference>
<dbReference type="InterPro" id="IPR036890">
    <property type="entry name" value="HATPase_C_sf"/>
</dbReference>
<reference evidence="9 10" key="1">
    <citation type="submission" date="2020-02" db="EMBL/GenBank/DDBJ databases">
        <title>Ideonella bacterium strain TBM-1.</title>
        <authorList>
            <person name="Chen W.-M."/>
        </authorList>
    </citation>
    <scope>NUCLEOTIDE SEQUENCE [LARGE SCALE GENOMIC DNA]</scope>
    <source>
        <strain evidence="9 10">TBM-1</strain>
    </source>
</reference>
<keyword evidence="7" id="KW-0812">Transmembrane</keyword>
<dbReference type="GO" id="GO:0030295">
    <property type="term" value="F:protein kinase activator activity"/>
    <property type="evidence" value="ECO:0007669"/>
    <property type="project" value="TreeGrafter"/>
</dbReference>
<dbReference type="InterPro" id="IPR036097">
    <property type="entry name" value="HisK_dim/P_sf"/>
</dbReference>
<dbReference type="FunFam" id="3.30.565.10:FF:000006">
    <property type="entry name" value="Sensor histidine kinase WalK"/>
    <property type="match status" value="1"/>
</dbReference>
<dbReference type="GO" id="GO:0005886">
    <property type="term" value="C:plasma membrane"/>
    <property type="evidence" value="ECO:0007669"/>
    <property type="project" value="UniProtKB-SubCell"/>
</dbReference>
<evidence type="ECO:0000259" key="8">
    <source>
        <dbReference type="PROSITE" id="PS50109"/>
    </source>
</evidence>
<evidence type="ECO:0000313" key="10">
    <source>
        <dbReference type="Proteomes" id="UP000484255"/>
    </source>
</evidence>
<keyword evidence="5" id="KW-0808">Transferase</keyword>
<name>A0A7C9TI25_9BURK</name>
<dbReference type="InterPro" id="IPR005467">
    <property type="entry name" value="His_kinase_dom"/>
</dbReference>
<evidence type="ECO:0000256" key="4">
    <source>
        <dbReference type="ARBA" id="ARBA00022553"/>
    </source>
</evidence>
<dbReference type="CDD" id="cd00082">
    <property type="entry name" value="HisKA"/>
    <property type="match status" value="1"/>
</dbReference>
<dbReference type="SUPFAM" id="SSF55874">
    <property type="entry name" value="ATPase domain of HSP90 chaperone/DNA topoisomerase II/histidine kinase"/>
    <property type="match status" value="1"/>
</dbReference>
<evidence type="ECO:0000256" key="5">
    <source>
        <dbReference type="ARBA" id="ARBA00022679"/>
    </source>
</evidence>
<dbReference type="InterPro" id="IPR003661">
    <property type="entry name" value="HisK_dim/P_dom"/>
</dbReference>
<dbReference type="Pfam" id="PF00512">
    <property type="entry name" value="HisKA"/>
    <property type="match status" value="1"/>
</dbReference>
<evidence type="ECO:0000313" key="9">
    <source>
        <dbReference type="EMBL" id="NDY89943.1"/>
    </source>
</evidence>
<evidence type="ECO:0000256" key="1">
    <source>
        <dbReference type="ARBA" id="ARBA00000085"/>
    </source>
</evidence>
<keyword evidence="6" id="KW-0418">Kinase</keyword>
<dbReference type="SUPFAM" id="SSF47384">
    <property type="entry name" value="Homodimeric domain of signal transducing histidine kinase"/>
    <property type="match status" value="1"/>
</dbReference>
<dbReference type="RefSeq" id="WP_163455781.1">
    <property type="nucleotide sequence ID" value="NZ_JAAGOH010000001.1"/>
</dbReference>
<dbReference type="InterPro" id="IPR004358">
    <property type="entry name" value="Sig_transdc_His_kin-like_C"/>
</dbReference>
<dbReference type="EC" id="2.7.13.3" evidence="3"/>
<dbReference type="PANTHER" id="PTHR42878">
    <property type="entry name" value="TWO-COMPONENT HISTIDINE KINASE"/>
    <property type="match status" value="1"/>
</dbReference>
<evidence type="ECO:0000256" key="2">
    <source>
        <dbReference type="ARBA" id="ARBA00004429"/>
    </source>
</evidence>
<dbReference type="GO" id="GO:0000155">
    <property type="term" value="F:phosphorelay sensor kinase activity"/>
    <property type="evidence" value="ECO:0007669"/>
    <property type="project" value="InterPro"/>
</dbReference>
<accession>A0A7C9TI25</accession>
<dbReference type="GO" id="GO:0007234">
    <property type="term" value="P:osmosensory signaling via phosphorelay pathway"/>
    <property type="evidence" value="ECO:0007669"/>
    <property type="project" value="TreeGrafter"/>
</dbReference>
<feature type="domain" description="Histidine kinase" evidence="8">
    <location>
        <begin position="343"/>
        <end position="557"/>
    </location>
</feature>
<dbReference type="GO" id="GO:0000156">
    <property type="term" value="F:phosphorelay response regulator activity"/>
    <property type="evidence" value="ECO:0007669"/>
    <property type="project" value="TreeGrafter"/>
</dbReference>
<dbReference type="Proteomes" id="UP000484255">
    <property type="component" value="Unassembled WGS sequence"/>
</dbReference>
<dbReference type="SMART" id="SM00387">
    <property type="entry name" value="HATPase_c"/>
    <property type="match status" value="1"/>
</dbReference>
<dbReference type="InterPro" id="IPR003594">
    <property type="entry name" value="HATPase_dom"/>
</dbReference>
<dbReference type="PRINTS" id="PR00344">
    <property type="entry name" value="BCTRLSENSOR"/>
</dbReference>
<dbReference type="Pfam" id="PF02518">
    <property type="entry name" value="HATPase_c"/>
    <property type="match status" value="1"/>
</dbReference>
<evidence type="ECO:0000256" key="7">
    <source>
        <dbReference type="SAM" id="Phobius"/>
    </source>
</evidence>
<dbReference type="Gene3D" id="1.10.287.130">
    <property type="match status" value="1"/>
</dbReference>
<dbReference type="InterPro" id="IPR050351">
    <property type="entry name" value="BphY/WalK/GraS-like"/>
</dbReference>
<dbReference type="EMBL" id="JAAGOH010000001">
    <property type="protein sequence ID" value="NDY89943.1"/>
    <property type="molecule type" value="Genomic_DNA"/>
</dbReference>
<feature type="transmembrane region" description="Helical" evidence="7">
    <location>
        <begin position="12"/>
        <end position="36"/>
    </location>
</feature>
<dbReference type="PROSITE" id="PS50109">
    <property type="entry name" value="HIS_KIN"/>
    <property type="match status" value="1"/>
</dbReference>
<comment type="subcellular location">
    <subcellularLocation>
        <location evidence="2">Cell inner membrane</location>
        <topology evidence="2">Multi-pass membrane protein</topology>
    </subcellularLocation>
</comment>
<proteinExistence type="predicted"/>
<comment type="caution">
    <text evidence="9">The sequence shown here is derived from an EMBL/GenBank/DDBJ whole genome shotgun (WGS) entry which is preliminary data.</text>
</comment>